<evidence type="ECO:0008006" key="3">
    <source>
        <dbReference type="Google" id="ProtNLM"/>
    </source>
</evidence>
<reference evidence="1 2" key="1">
    <citation type="submission" date="2020-07" db="EMBL/GenBank/DDBJ databases">
        <title>Genomic Encyclopedia of Type Strains, Phase IV (KMG-V): Genome sequencing to study the core and pangenomes of soil and plant-associated prokaryotes.</title>
        <authorList>
            <person name="Whitman W."/>
        </authorList>
    </citation>
    <scope>NUCLEOTIDE SEQUENCE [LARGE SCALE GENOMIC DNA]</scope>
    <source>
        <strain evidence="1 2">X4EP2</strain>
    </source>
</reference>
<dbReference type="Proteomes" id="UP000589520">
    <property type="component" value="Unassembled WGS sequence"/>
</dbReference>
<organism evidence="1 2">
    <name type="scientific">Granulicella arctica</name>
    <dbReference type="NCBI Taxonomy" id="940613"/>
    <lineage>
        <taxon>Bacteria</taxon>
        <taxon>Pseudomonadati</taxon>
        <taxon>Acidobacteriota</taxon>
        <taxon>Terriglobia</taxon>
        <taxon>Terriglobales</taxon>
        <taxon>Acidobacteriaceae</taxon>
        <taxon>Granulicella</taxon>
    </lineage>
</organism>
<comment type="caution">
    <text evidence="1">The sequence shown here is derived from an EMBL/GenBank/DDBJ whole genome shotgun (WGS) entry which is preliminary data.</text>
</comment>
<dbReference type="AlphaFoldDB" id="A0A7Y9PFE1"/>
<dbReference type="RefSeq" id="WP_179488706.1">
    <property type="nucleotide sequence ID" value="NZ_JACCCW010000001.1"/>
</dbReference>
<gene>
    <name evidence="1" type="ORF">HDF17_001188</name>
</gene>
<protein>
    <recommendedName>
        <fullName evidence="3">YCII-related domain-containing protein</fullName>
    </recommendedName>
</protein>
<evidence type="ECO:0000313" key="2">
    <source>
        <dbReference type="Proteomes" id="UP000589520"/>
    </source>
</evidence>
<name>A0A7Y9PFE1_9BACT</name>
<evidence type="ECO:0000313" key="1">
    <source>
        <dbReference type="EMBL" id="NYF78901.1"/>
    </source>
</evidence>
<sequence length="115" mass="12779">MKHYAMIFYPTRTLTPEEIQQRKVEIAVWVKQVQEMGVSLDPRGFGQPTANLSARGGEIVSQENSGGPTFSNIVFFDSSSEDQAMHIAKTHPGLRYGVTLVMREWTSPLETPAAP</sequence>
<proteinExistence type="predicted"/>
<keyword evidence="2" id="KW-1185">Reference proteome</keyword>
<accession>A0A7Y9PFE1</accession>
<dbReference type="EMBL" id="JACCCW010000001">
    <property type="protein sequence ID" value="NYF78901.1"/>
    <property type="molecule type" value="Genomic_DNA"/>
</dbReference>